<proteinExistence type="predicted"/>
<dbReference type="EMBL" id="BGPR01000484">
    <property type="protein sequence ID" value="GBM22670.1"/>
    <property type="molecule type" value="Genomic_DNA"/>
</dbReference>
<evidence type="ECO:0000313" key="1">
    <source>
        <dbReference type="EMBL" id="GBM22670.1"/>
    </source>
</evidence>
<organism evidence="1 2">
    <name type="scientific">Araneus ventricosus</name>
    <name type="common">Orbweaver spider</name>
    <name type="synonym">Epeira ventricosa</name>
    <dbReference type="NCBI Taxonomy" id="182803"/>
    <lineage>
        <taxon>Eukaryota</taxon>
        <taxon>Metazoa</taxon>
        <taxon>Ecdysozoa</taxon>
        <taxon>Arthropoda</taxon>
        <taxon>Chelicerata</taxon>
        <taxon>Arachnida</taxon>
        <taxon>Araneae</taxon>
        <taxon>Araneomorphae</taxon>
        <taxon>Entelegynae</taxon>
        <taxon>Araneoidea</taxon>
        <taxon>Araneidae</taxon>
        <taxon>Araneus</taxon>
    </lineage>
</organism>
<dbReference type="Proteomes" id="UP000499080">
    <property type="component" value="Unassembled WGS sequence"/>
</dbReference>
<reference evidence="1 2" key="1">
    <citation type="journal article" date="2019" name="Sci. Rep.">
        <title>Orb-weaving spider Araneus ventricosus genome elucidates the spidroin gene catalogue.</title>
        <authorList>
            <person name="Kono N."/>
            <person name="Nakamura H."/>
            <person name="Ohtoshi R."/>
            <person name="Moran D.A.P."/>
            <person name="Shinohara A."/>
            <person name="Yoshida Y."/>
            <person name="Fujiwara M."/>
            <person name="Mori M."/>
            <person name="Tomita M."/>
            <person name="Arakawa K."/>
        </authorList>
    </citation>
    <scope>NUCLEOTIDE SEQUENCE [LARGE SCALE GENOMIC DNA]</scope>
</reference>
<accession>A0A4Y2E0L7</accession>
<dbReference type="AlphaFoldDB" id="A0A4Y2E0L7"/>
<sequence length="88" mass="10059">MELALLEDFLRRQHSQAGGVQNRGRNNKTDIGLSFVCPQSQRGSKQLRFRQSTERVSYCKFDVIPPLAGNLPSKWSLIQLDEFGIHKD</sequence>
<keyword evidence="2" id="KW-1185">Reference proteome</keyword>
<name>A0A4Y2E0L7_ARAVE</name>
<gene>
    <name evidence="1" type="ORF">AVEN_144451_1</name>
</gene>
<comment type="caution">
    <text evidence="1">The sequence shown here is derived from an EMBL/GenBank/DDBJ whole genome shotgun (WGS) entry which is preliminary data.</text>
</comment>
<protein>
    <submittedName>
        <fullName evidence="1">Uncharacterized protein</fullName>
    </submittedName>
</protein>
<evidence type="ECO:0000313" key="2">
    <source>
        <dbReference type="Proteomes" id="UP000499080"/>
    </source>
</evidence>